<protein>
    <submittedName>
        <fullName evidence="2">CoA-binding protein</fullName>
    </submittedName>
</protein>
<dbReference type="Gene3D" id="3.40.50.720">
    <property type="entry name" value="NAD(P)-binding Rossmann-like Domain"/>
    <property type="match status" value="1"/>
</dbReference>
<evidence type="ECO:0000313" key="3">
    <source>
        <dbReference type="Proteomes" id="UP001500736"/>
    </source>
</evidence>
<dbReference type="InterPro" id="IPR003781">
    <property type="entry name" value="CoA-bd"/>
</dbReference>
<organism evidence="2 3">
    <name type="scientific">Gaetbulibacter jejuensis</name>
    <dbReference type="NCBI Taxonomy" id="584607"/>
    <lineage>
        <taxon>Bacteria</taxon>
        <taxon>Pseudomonadati</taxon>
        <taxon>Bacteroidota</taxon>
        <taxon>Flavobacteriia</taxon>
        <taxon>Flavobacteriales</taxon>
        <taxon>Flavobacteriaceae</taxon>
        <taxon>Gaetbulibacter</taxon>
    </lineage>
</organism>
<dbReference type="InterPro" id="IPR036291">
    <property type="entry name" value="NAD(P)-bd_dom_sf"/>
</dbReference>
<dbReference type="Pfam" id="PF13380">
    <property type="entry name" value="CoA_binding_2"/>
    <property type="match status" value="1"/>
</dbReference>
<dbReference type="Proteomes" id="UP001500736">
    <property type="component" value="Unassembled WGS sequence"/>
</dbReference>
<keyword evidence="3" id="KW-1185">Reference proteome</keyword>
<evidence type="ECO:0000259" key="1">
    <source>
        <dbReference type="Pfam" id="PF13380"/>
    </source>
</evidence>
<proteinExistence type="predicted"/>
<reference evidence="2 3" key="1">
    <citation type="journal article" date="2019" name="Int. J. Syst. Evol. Microbiol.">
        <title>The Global Catalogue of Microorganisms (GCM) 10K type strain sequencing project: providing services to taxonomists for standard genome sequencing and annotation.</title>
        <authorList>
            <consortium name="The Broad Institute Genomics Platform"/>
            <consortium name="The Broad Institute Genome Sequencing Center for Infectious Disease"/>
            <person name="Wu L."/>
            <person name="Ma J."/>
        </authorList>
    </citation>
    <scope>NUCLEOTIDE SEQUENCE [LARGE SCALE GENOMIC DNA]</scope>
    <source>
        <strain evidence="2 3">JCM 15976</strain>
    </source>
</reference>
<accession>A0ABN1JK20</accession>
<feature type="domain" description="CoA-binding" evidence="1">
    <location>
        <begin position="3"/>
        <end position="114"/>
    </location>
</feature>
<comment type="caution">
    <text evidence="2">The sequence shown here is derived from an EMBL/GenBank/DDBJ whole genome shotgun (WGS) entry which is preliminary data.</text>
</comment>
<dbReference type="EMBL" id="BAAAGF010000001">
    <property type="protein sequence ID" value="GAA0741399.1"/>
    <property type="molecule type" value="Genomic_DNA"/>
</dbReference>
<sequence>MSKKTLVFGASIKPNRYSNYAVERLVNNKHEVVAYGSKSGTISGVEIDTELLPYKDLNTVTLYLNPTVQKEYYDYIIGLKPERVIFNPGTENDEFYKLLDKNNIPHEASCTLVLLSTNQY</sequence>
<gene>
    <name evidence="2" type="ORF">GCM10009431_12500</name>
</gene>
<dbReference type="SUPFAM" id="SSF51735">
    <property type="entry name" value="NAD(P)-binding Rossmann-fold domains"/>
    <property type="match status" value="1"/>
</dbReference>
<dbReference type="RefSeq" id="WP_343796684.1">
    <property type="nucleotide sequence ID" value="NZ_BAAAGF010000001.1"/>
</dbReference>
<evidence type="ECO:0000313" key="2">
    <source>
        <dbReference type="EMBL" id="GAA0741399.1"/>
    </source>
</evidence>
<name>A0ABN1JK20_9FLAO</name>